<dbReference type="Pfam" id="PF00583">
    <property type="entry name" value="Acetyltransf_1"/>
    <property type="match status" value="1"/>
</dbReference>
<organism evidence="2 3">
    <name type="scientific">Actinomadura harenae</name>
    <dbReference type="NCBI Taxonomy" id="2483351"/>
    <lineage>
        <taxon>Bacteria</taxon>
        <taxon>Bacillati</taxon>
        <taxon>Actinomycetota</taxon>
        <taxon>Actinomycetes</taxon>
        <taxon>Streptosporangiales</taxon>
        <taxon>Thermomonosporaceae</taxon>
        <taxon>Actinomadura</taxon>
    </lineage>
</organism>
<reference evidence="2 3" key="1">
    <citation type="submission" date="2018-10" db="EMBL/GenBank/DDBJ databases">
        <title>Isolation from soil.</title>
        <authorList>
            <person name="Hu J."/>
        </authorList>
    </citation>
    <scope>NUCLEOTIDE SEQUENCE [LARGE SCALE GENOMIC DNA]</scope>
    <source>
        <strain evidence="2 3">NEAU-Ht49</strain>
    </source>
</reference>
<dbReference type="CDD" id="cd04301">
    <property type="entry name" value="NAT_SF"/>
    <property type="match status" value="1"/>
</dbReference>
<dbReference type="SUPFAM" id="SSF55729">
    <property type="entry name" value="Acyl-CoA N-acyltransferases (Nat)"/>
    <property type="match status" value="1"/>
</dbReference>
<dbReference type="Gene3D" id="3.40.630.30">
    <property type="match status" value="1"/>
</dbReference>
<name>A0A3M2LZ69_9ACTN</name>
<dbReference type="InterPro" id="IPR000182">
    <property type="entry name" value="GNAT_dom"/>
</dbReference>
<accession>A0A3M2LZ69</accession>
<dbReference type="AlphaFoldDB" id="A0A3M2LZ69"/>
<dbReference type="GO" id="GO:0016747">
    <property type="term" value="F:acyltransferase activity, transferring groups other than amino-acyl groups"/>
    <property type="evidence" value="ECO:0007669"/>
    <property type="project" value="InterPro"/>
</dbReference>
<dbReference type="PROSITE" id="PS51186">
    <property type="entry name" value="GNAT"/>
    <property type="match status" value="1"/>
</dbReference>
<feature type="domain" description="N-acetyltransferase" evidence="1">
    <location>
        <begin position="2"/>
        <end position="153"/>
    </location>
</feature>
<comment type="caution">
    <text evidence="2">The sequence shown here is derived from an EMBL/GenBank/DDBJ whole genome shotgun (WGS) entry which is preliminary data.</text>
</comment>
<dbReference type="Proteomes" id="UP000282674">
    <property type="component" value="Unassembled WGS sequence"/>
</dbReference>
<dbReference type="InterPro" id="IPR016181">
    <property type="entry name" value="Acyl_CoA_acyltransferase"/>
</dbReference>
<dbReference type="RefSeq" id="WP_122195854.1">
    <property type="nucleotide sequence ID" value="NZ_JBHSKC010000019.1"/>
</dbReference>
<keyword evidence="2" id="KW-0808">Transferase</keyword>
<protein>
    <submittedName>
        <fullName evidence="2">GNAT family N-acetyltransferase</fullName>
    </submittedName>
</protein>
<dbReference type="PANTHER" id="PTHR43072:SF60">
    <property type="entry name" value="L-2,4-DIAMINOBUTYRIC ACID ACETYLTRANSFERASE"/>
    <property type="match status" value="1"/>
</dbReference>
<gene>
    <name evidence="2" type="ORF">EBO15_19540</name>
</gene>
<evidence type="ECO:0000259" key="1">
    <source>
        <dbReference type="PROSITE" id="PS51186"/>
    </source>
</evidence>
<proteinExistence type="predicted"/>
<dbReference type="PANTHER" id="PTHR43072">
    <property type="entry name" value="N-ACETYLTRANSFERASE"/>
    <property type="match status" value="1"/>
</dbReference>
<evidence type="ECO:0000313" key="3">
    <source>
        <dbReference type="Proteomes" id="UP000282674"/>
    </source>
</evidence>
<sequence length="153" mass="17132">MVTIRPPRGDHDALLGLRCALDAETQFMLAEPGERTLEPRQLSYQLVAEDEGLLVGVIDVLVRPWRRVEGRGHVILGVRASHHRRGIGRALLNAAIAEARRRSMHRLELTTMAHNDAAIALYRSCGFEHEGLRRASLVIDGRPIDEIYMGLLL</sequence>
<evidence type="ECO:0000313" key="2">
    <source>
        <dbReference type="EMBL" id="RMI42432.1"/>
    </source>
</evidence>
<dbReference type="EMBL" id="RFFG01000033">
    <property type="protein sequence ID" value="RMI42432.1"/>
    <property type="molecule type" value="Genomic_DNA"/>
</dbReference>
<keyword evidence="3" id="KW-1185">Reference proteome</keyword>